<sequence length="126" mass="15173">MTKDYSRLFVTTYITGGVGNQLFRIANVLAYAWKYSLTPIFKKSTKSLCPNEYWNIHFPRDVYWNNIFRNLQVIKKLPSKLVEFKEKYLFYNELPDPEKILNLKKGFDLKKDFSHSHESRFRAYLF</sequence>
<organism evidence="1">
    <name type="scientific">marine sediment metagenome</name>
    <dbReference type="NCBI Taxonomy" id="412755"/>
    <lineage>
        <taxon>unclassified sequences</taxon>
        <taxon>metagenomes</taxon>
        <taxon>ecological metagenomes</taxon>
    </lineage>
</organism>
<dbReference type="AlphaFoldDB" id="A0A0F9G6A6"/>
<comment type="caution">
    <text evidence="1">The sequence shown here is derived from an EMBL/GenBank/DDBJ whole genome shotgun (WGS) entry which is preliminary data.</text>
</comment>
<evidence type="ECO:0000313" key="1">
    <source>
        <dbReference type="EMBL" id="KKL94243.1"/>
    </source>
</evidence>
<reference evidence="1" key="1">
    <citation type="journal article" date="2015" name="Nature">
        <title>Complex archaea that bridge the gap between prokaryotes and eukaryotes.</title>
        <authorList>
            <person name="Spang A."/>
            <person name="Saw J.H."/>
            <person name="Jorgensen S.L."/>
            <person name="Zaremba-Niedzwiedzka K."/>
            <person name="Martijn J."/>
            <person name="Lind A.E."/>
            <person name="van Eijk R."/>
            <person name="Schleper C."/>
            <person name="Guy L."/>
            <person name="Ettema T.J."/>
        </authorList>
    </citation>
    <scope>NUCLEOTIDE SEQUENCE</scope>
</reference>
<name>A0A0F9G6A6_9ZZZZ</name>
<dbReference type="EMBL" id="LAZR01018976">
    <property type="protein sequence ID" value="KKL94243.1"/>
    <property type="molecule type" value="Genomic_DNA"/>
</dbReference>
<proteinExistence type="predicted"/>
<protein>
    <submittedName>
        <fullName evidence="1">Uncharacterized protein</fullName>
    </submittedName>
</protein>
<accession>A0A0F9G6A6</accession>
<gene>
    <name evidence="1" type="ORF">LCGC14_1866620</name>
</gene>